<dbReference type="Proteomes" id="UP000250235">
    <property type="component" value="Unassembled WGS sequence"/>
</dbReference>
<evidence type="ECO:0000313" key="2">
    <source>
        <dbReference type="Proteomes" id="UP000250235"/>
    </source>
</evidence>
<accession>A0A2Z7DDR1</accession>
<proteinExistence type="predicted"/>
<evidence type="ECO:0000313" key="1">
    <source>
        <dbReference type="EMBL" id="KZV55534.1"/>
    </source>
</evidence>
<reference evidence="1 2" key="1">
    <citation type="journal article" date="2015" name="Proc. Natl. Acad. Sci. U.S.A.">
        <title>The resurrection genome of Boea hygrometrica: A blueprint for survival of dehydration.</title>
        <authorList>
            <person name="Xiao L."/>
            <person name="Yang G."/>
            <person name="Zhang L."/>
            <person name="Yang X."/>
            <person name="Zhao S."/>
            <person name="Ji Z."/>
            <person name="Zhou Q."/>
            <person name="Hu M."/>
            <person name="Wang Y."/>
            <person name="Chen M."/>
            <person name="Xu Y."/>
            <person name="Jin H."/>
            <person name="Xiao X."/>
            <person name="Hu G."/>
            <person name="Bao F."/>
            <person name="Hu Y."/>
            <person name="Wan P."/>
            <person name="Li L."/>
            <person name="Deng X."/>
            <person name="Kuang T."/>
            <person name="Xiang C."/>
            <person name="Zhu J.K."/>
            <person name="Oliver M.J."/>
            <person name="He Y."/>
        </authorList>
    </citation>
    <scope>NUCLEOTIDE SEQUENCE [LARGE SCALE GENOMIC DNA]</scope>
    <source>
        <strain evidence="2">cv. XS01</strain>
    </source>
</reference>
<name>A0A2Z7DDR1_9LAMI</name>
<gene>
    <name evidence="1" type="ORF">F511_09645</name>
</gene>
<dbReference type="EMBL" id="KQ988511">
    <property type="protein sequence ID" value="KZV55534.1"/>
    <property type="molecule type" value="Genomic_DNA"/>
</dbReference>
<dbReference type="AlphaFoldDB" id="A0A2Z7DDR1"/>
<sequence length="143" mass="16095">MMNRTGLQPVYLGVKLSPELQSSVLRHENIIPLYDRTRKTVQKNVNHLDWNGRNQLEPVAQPPALLPDLGHFEPVAHCPEPEAPLLERVACSLEPYVLENSWLQSLLHSQLSEESLQPALPLLVLEPDAPLRLKLVSHSIPGR</sequence>
<organism evidence="1 2">
    <name type="scientific">Dorcoceras hygrometricum</name>
    <dbReference type="NCBI Taxonomy" id="472368"/>
    <lineage>
        <taxon>Eukaryota</taxon>
        <taxon>Viridiplantae</taxon>
        <taxon>Streptophyta</taxon>
        <taxon>Embryophyta</taxon>
        <taxon>Tracheophyta</taxon>
        <taxon>Spermatophyta</taxon>
        <taxon>Magnoliopsida</taxon>
        <taxon>eudicotyledons</taxon>
        <taxon>Gunneridae</taxon>
        <taxon>Pentapetalae</taxon>
        <taxon>asterids</taxon>
        <taxon>lamiids</taxon>
        <taxon>Lamiales</taxon>
        <taxon>Gesneriaceae</taxon>
        <taxon>Didymocarpoideae</taxon>
        <taxon>Trichosporeae</taxon>
        <taxon>Loxocarpinae</taxon>
        <taxon>Dorcoceras</taxon>
    </lineage>
</organism>
<protein>
    <submittedName>
        <fullName evidence="1">Uncharacterized protein</fullName>
    </submittedName>
</protein>
<keyword evidence="2" id="KW-1185">Reference proteome</keyword>